<dbReference type="InterPro" id="IPR019874">
    <property type="entry name" value="RF_methyltr_PrmC"/>
</dbReference>
<accession>A0ABV3SI98</accession>
<gene>
    <name evidence="5 8" type="primary">prmC</name>
    <name evidence="8" type="ORF">ABGN05_12420</name>
</gene>
<keyword evidence="3 5" id="KW-0949">S-adenosyl-L-methionine</keyword>
<dbReference type="RefSeq" id="WP_367954318.1">
    <property type="nucleotide sequence ID" value="NZ_JBDPGJ010000002.1"/>
</dbReference>
<feature type="binding site" evidence="5">
    <location>
        <position position="191"/>
    </location>
    <ligand>
        <name>S-adenosyl-L-methionine</name>
        <dbReference type="ChEBI" id="CHEBI:59789"/>
    </ligand>
</feature>
<feature type="domain" description="Methyltransferase small" evidence="6">
    <location>
        <begin position="120"/>
        <end position="198"/>
    </location>
</feature>
<dbReference type="InterPro" id="IPR002052">
    <property type="entry name" value="DNA_methylase_N6_adenine_CS"/>
</dbReference>
<dbReference type="EMBL" id="JBDPGJ010000002">
    <property type="protein sequence ID" value="MEX0406473.1"/>
    <property type="molecule type" value="Genomic_DNA"/>
</dbReference>
<comment type="similarity">
    <text evidence="5">Belongs to the protein N5-glutamine methyltransferase family. PrmC subfamily.</text>
</comment>
<keyword evidence="9" id="KW-1185">Reference proteome</keyword>
<dbReference type="InterPro" id="IPR050320">
    <property type="entry name" value="N5-glutamine_MTase"/>
</dbReference>
<evidence type="ECO:0000256" key="5">
    <source>
        <dbReference type="HAMAP-Rule" id="MF_02126"/>
    </source>
</evidence>
<protein>
    <recommendedName>
        <fullName evidence="5">Release factor glutamine methyltransferase</fullName>
        <shortName evidence="5">RF MTase</shortName>
        <ecNumber evidence="5">2.1.1.297</ecNumber>
    </recommendedName>
    <alternativeName>
        <fullName evidence="5">N5-glutamine methyltransferase PrmC</fullName>
    </alternativeName>
    <alternativeName>
        <fullName evidence="5">Protein-(glutamine-N5) MTase PrmC</fullName>
    </alternativeName>
    <alternativeName>
        <fullName evidence="5">Protein-glutamine N-methyltransferase PrmC</fullName>
    </alternativeName>
</protein>
<keyword evidence="1 5" id="KW-0489">Methyltransferase</keyword>
<reference evidence="8 9" key="1">
    <citation type="submission" date="2024-05" db="EMBL/GenBank/DDBJ databases">
        <authorList>
            <person name="Jiang F."/>
        </authorList>
    </citation>
    <scope>NUCLEOTIDE SEQUENCE [LARGE SCALE GENOMIC DNA]</scope>
    <source>
        <strain evidence="8 9">LZ166</strain>
    </source>
</reference>
<comment type="catalytic activity">
    <reaction evidence="4 5">
        <text>L-glutaminyl-[peptide chain release factor] + S-adenosyl-L-methionine = N(5)-methyl-L-glutaminyl-[peptide chain release factor] + S-adenosyl-L-homocysteine + H(+)</text>
        <dbReference type="Rhea" id="RHEA:42896"/>
        <dbReference type="Rhea" id="RHEA-COMP:10271"/>
        <dbReference type="Rhea" id="RHEA-COMP:10272"/>
        <dbReference type="ChEBI" id="CHEBI:15378"/>
        <dbReference type="ChEBI" id="CHEBI:30011"/>
        <dbReference type="ChEBI" id="CHEBI:57856"/>
        <dbReference type="ChEBI" id="CHEBI:59789"/>
        <dbReference type="ChEBI" id="CHEBI:61891"/>
        <dbReference type="EC" id="2.1.1.297"/>
    </reaction>
</comment>
<evidence type="ECO:0000313" key="8">
    <source>
        <dbReference type="EMBL" id="MEX0406473.1"/>
    </source>
</evidence>
<dbReference type="InterPro" id="IPR004556">
    <property type="entry name" value="HemK-like"/>
</dbReference>
<keyword evidence="2 5" id="KW-0808">Transferase</keyword>
<dbReference type="Proteomes" id="UP001556692">
    <property type="component" value="Unassembled WGS sequence"/>
</dbReference>
<dbReference type="Gene3D" id="3.40.50.150">
    <property type="entry name" value="Vaccinia Virus protein VP39"/>
    <property type="match status" value="1"/>
</dbReference>
<evidence type="ECO:0000256" key="2">
    <source>
        <dbReference type="ARBA" id="ARBA00022679"/>
    </source>
</evidence>
<dbReference type="InterPro" id="IPR029063">
    <property type="entry name" value="SAM-dependent_MTases_sf"/>
</dbReference>
<dbReference type="PROSITE" id="PS00092">
    <property type="entry name" value="N6_MTASE"/>
    <property type="match status" value="1"/>
</dbReference>
<feature type="binding site" evidence="5">
    <location>
        <begin position="125"/>
        <end position="129"/>
    </location>
    <ligand>
        <name>S-adenosyl-L-methionine</name>
        <dbReference type="ChEBI" id="CHEBI:59789"/>
    </ligand>
</feature>
<dbReference type="Gene3D" id="1.10.8.10">
    <property type="entry name" value="DNA helicase RuvA subunit, C-terminal domain"/>
    <property type="match status" value="1"/>
</dbReference>
<dbReference type="InterPro" id="IPR007848">
    <property type="entry name" value="Small_mtfrase_dom"/>
</dbReference>
<evidence type="ECO:0000256" key="1">
    <source>
        <dbReference type="ARBA" id="ARBA00022603"/>
    </source>
</evidence>
<dbReference type="Pfam" id="PF05175">
    <property type="entry name" value="MTS"/>
    <property type="match status" value="1"/>
</dbReference>
<evidence type="ECO:0000259" key="6">
    <source>
        <dbReference type="Pfam" id="PF05175"/>
    </source>
</evidence>
<name>A0ABV3SI98_9HYPH</name>
<dbReference type="Pfam" id="PF17827">
    <property type="entry name" value="PrmC_N"/>
    <property type="match status" value="1"/>
</dbReference>
<dbReference type="NCBIfam" id="TIGR03534">
    <property type="entry name" value="RF_mod_PrmC"/>
    <property type="match status" value="1"/>
</dbReference>
<feature type="binding site" evidence="5">
    <location>
        <begin position="191"/>
        <end position="194"/>
    </location>
    <ligand>
        <name>substrate</name>
    </ligand>
</feature>
<dbReference type="GO" id="GO:0032259">
    <property type="term" value="P:methylation"/>
    <property type="evidence" value="ECO:0007669"/>
    <property type="project" value="UniProtKB-KW"/>
</dbReference>
<comment type="caution">
    <text evidence="8">The sequence shown here is derived from an EMBL/GenBank/DDBJ whole genome shotgun (WGS) entry which is preliminary data.</text>
</comment>
<evidence type="ECO:0000313" key="9">
    <source>
        <dbReference type="Proteomes" id="UP001556692"/>
    </source>
</evidence>
<dbReference type="CDD" id="cd02440">
    <property type="entry name" value="AdoMet_MTases"/>
    <property type="match status" value="1"/>
</dbReference>
<comment type="function">
    <text evidence="5">Methylates the class 1 translation termination release factors RF1/PrfA and RF2/PrfB on the glutamine residue of the universally conserved GGQ motif.</text>
</comment>
<dbReference type="InterPro" id="IPR040758">
    <property type="entry name" value="PrmC_N"/>
</dbReference>
<organism evidence="8 9">
    <name type="scientific">Aquibium pacificus</name>
    <dbReference type="NCBI Taxonomy" id="3153579"/>
    <lineage>
        <taxon>Bacteria</taxon>
        <taxon>Pseudomonadati</taxon>
        <taxon>Pseudomonadota</taxon>
        <taxon>Alphaproteobacteria</taxon>
        <taxon>Hyphomicrobiales</taxon>
        <taxon>Phyllobacteriaceae</taxon>
        <taxon>Aquibium</taxon>
    </lineage>
</organism>
<proteinExistence type="inferred from homology"/>
<dbReference type="NCBIfam" id="TIGR00536">
    <property type="entry name" value="hemK_fam"/>
    <property type="match status" value="1"/>
</dbReference>
<evidence type="ECO:0000259" key="7">
    <source>
        <dbReference type="Pfam" id="PF17827"/>
    </source>
</evidence>
<feature type="domain" description="Release factor glutamine methyltransferase N-terminal" evidence="7">
    <location>
        <begin position="7"/>
        <end position="76"/>
    </location>
</feature>
<dbReference type="GO" id="GO:0102559">
    <property type="term" value="F:peptide chain release factor N(5)-glutamine methyltransferase activity"/>
    <property type="evidence" value="ECO:0007669"/>
    <property type="project" value="UniProtKB-EC"/>
</dbReference>
<feature type="binding site" evidence="5">
    <location>
        <position position="177"/>
    </location>
    <ligand>
        <name>S-adenosyl-L-methionine</name>
        <dbReference type="ChEBI" id="CHEBI:59789"/>
    </ligand>
</feature>
<dbReference type="PANTHER" id="PTHR18895:SF74">
    <property type="entry name" value="MTRF1L RELEASE FACTOR GLUTAMINE METHYLTRANSFERASE"/>
    <property type="match status" value="1"/>
</dbReference>
<evidence type="ECO:0000256" key="4">
    <source>
        <dbReference type="ARBA" id="ARBA00048391"/>
    </source>
</evidence>
<feature type="binding site" evidence="5">
    <location>
        <position position="148"/>
    </location>
    <ligand>
        <name>S-adenosyl-L-methionine</name>
        <dbReference type="ChEBI" id="CHEBI:59789"/>
    </ligand>
</feature>
<dbReference type="PANTHER" id="PTHR18895">
    <property type="entry name" value="HEMK METHYLTRANSFERASE"/>
    <property type="match status" value="1"/>
</dbReference>
<dbReference type="EC" id="2.1.1.297" evidence="5"/>
<sequence length="284" mass="30417">MTTLTDLHQSTRRRFAAANLETPDLDARLLLEHCTGTTRLDLIREPGRIATPAQAAELEKAVARRLAGEPVHRILGWREFYGLRLALSPDTLEPRPDTEALVDLVLPHARATAARKGTCSILDLGTGTGAIALAMLSALPQARALGVDISEGALATARVNAAANRLADRFETVLSDWFERISGRFDVILSNPPYITDGELAGLARDVTRFDPPRALSGGADGLDAYRTIASGAAPHLDPDGLIGVEIGSRQKEDVAAIFREAGFRPAGEAKDLGGRDRALLFTL</sequence>
<dbReference type="SUPFAM" id="SSF53335">
    <property type="entry name" value="S-adenosyl-L-methionine-dependent methyltransferases"/>
    <property type="match status" value="1"/>
</dbReference>
<dbReference type="HAMAP" id="MF_02126">
    <property type="entry name" value="RF_methyltr_PrmC"/>
    <property type="match status" value="1"/>
</dbReference>
<evidence type="ECO:0000256" key="3">
    <source>
        <dbReference type="ARBA" id="ARBA00022691"/>
    </source>
</evidence>